<dbReference type="PANTHER" id="PTHR37255:SF1">
    <property type="entry name" value="OS07G0669600 PROTEIN"/>
    <property type="match status" value="1"/>
</dbReference>
<keyword evidence="2" id="KW-1185">Reference proteome</keyword>
<dbReference type="EMBL" id="JACMSC010000017">
    <property type="protein sequence ID" value="KAG6479868.1"/>
    <property type="molecule type" value="Genomic_DNA"/>
</dbReference>
<gene>
    <name evidence="1" type="ORF">ZIOFF_063344</name>
</gene>
<dbReference type="PANTHER" id="PTHR37255">
    <property type="entry name" value="OS07G0669600 PROTEIN"/>
    <property type="match status" value="1"/>
</dbReference>
<proteinExistence type="predicted"/>
<comment type="caution">
    <text evidence="1">The sequence shown here is derived from an EMBL/GenBank/DDBJ whole genome shotgun (WGS) entry which is preliminary data.</text>
</comment>
<organism evidence="1 2">
    <name type="scientific">Zingiber officinale</name>
    <name type="common">Ginger</name>
    <name type="synonym">Amomum zingiber</name>
    <dbReference type="NCBI Taxonomy" id="94328"/>
    <lineage>
        <taxon>Eukaryota</taxon>
        <taxon>Viridiplantae</taxon>
        <taxon>Streptophyta</taxon>
        <taxon>Embryophyta</taxon>
        <taxon>Tracheophyta</taxon>
        <taxon>Spermatophyta</taxon>
        <taxon>Magnoliopsida</taxon>
        <taxon>Liliopsida</taxon>
        <taxon>Zingiberales</taxon>
        <taxon>Zingiberaceae</taxon>
        <taxon>Zingiber</taxon>
    </lineage>
</organism>
<dbReference type="AlphaFoldDB" id="A0A8J5F212"/>
<name>A0A8J5F212_ZINOF</name>
<evidence type="ECO:0000313" key="2">
    <source>
        <dbReference type="Proteomes" id="UP000734854"/>
    </source>
</evidence>
<accession>A0A8J5F212</accession>
<dbReference type="Proteomes" id="UP000734854">
    <property type="component" value="Unassembled WGS sequence"/>
</dbReference>
<reference evidence="1 2" key="1">
    <citation type="submission" date="2020-08" db="EMBL/GenBank/DDBJ databases">
        <title>Plant Genome Project.</title>
        <authorList>
            <person name="Zhang R.-G."/>
        </authorList>
    </citation>
    <scope>NUCLEOTIDE SEQUENCE [LARGE SCALE GENOMIC DNA]</scope>
    <source>
        <tissue evidence="1">Rhizome</tissue>
    </source>
</reference>
<sequence length="226" mass="25001">MSVGRYAVANLRHYLRRRLLLSIRSLGEQDVLPSLLSLHISAKWTIKGVPVEDNFTRLVEYANLSRLAHPNGPMTTNKAAALAKFLERKLQQPDGLSSLDPKHVELAVKNAKEVAVPSKGLTILAVLSGMELLRVHCSVAALSMYTSAVSNTNGLGTWVHPGRPDVQRIMASRVHSGFTEPQNSQDRKMKEAQVVTLTFHNLARNAAFAYSRRIKDSNQLTAVDLR</sequence>
<evidence type="ECO:0000313" key="1">
    <source>
        <dbReference type="EMBL" id="KAG6479868.1"/>
    </source>
</evidence>
<protein>
    <submittedName>
        <fullName evidence="1">Uncharacterized protein</fullName>
    </submittedName>
</protein>